<evidence type="ECO:0000256" key="4">
    <source>
        <dbReference type="ARBA" id="ARBA00022692"/>
    </source>
</evidence>
<feature type="transmembrane region" description="Helical" evidence="10">
    <location>
        <begin position="33"/>
        <end position="56"/>
    </location>
</feature>
<evidence type="ECO:0000313" key="12">
    <source>
        <dbReference type="Proteomes" id="UP001168821"/>
    </source>
</evidence>
<dbReference type="InterPro" id="IPR004117">
    <property type="entry name" value="7tm6_olfct_rcpt"/>
</dbReference>
<dbReference type="Proteomes" id="UP001168821">
    <property type="component" value="Unassembled WGS sequence"/>
</dbReference>
<keyword evidence="12" id="KW-1185">Reference proteome</keyword>
<evidence type="ECO:0000256" key="5">
    <source>
        <dbReference type="ARBA" id="ARBA00022725"/>
    </source>
</evidence>
<comment type="subcellular location">
    <subcellularLocation>
        <location evidence="1 10">Cell membrane</location>
        <topology evidence="1 10">Multi-pass membrane protein</topology>
    </subcellularLocation>
</comment>
<keyword evidence="7 10" id="KW-0472">Membrane</keyword>
<dbReference type="Pfam" id="PF02949">
    <property type="entry name" value="7tm_6"/>
    <property type="match status" value="1"/>
</dbReference>
<gene>
    <name evidence="11" type="ORF">Zmor_015674</name>
</gene>
<evidence type="ECO:0000313" key="11">
    <source>
        <dbReference type="EMBL" id="KAJ3656610.1"/>
    </source>
</evidence>
<organism evidence="11 12">
    <name type="scientific">Zophobas morio</name>
    <dbReference type="NCBI Taxonomy" id="2755281"/>
    <lineage>
        <taxon>Eukaryota</taxon>
        <taxon>Metazoa</taxon>
        <taxon>Ecdysozoa</taxon>
        <taxon>Arthropoda</taxon>
        <taxon>Hexapoda</taxon>
        <taxon>Insecta</taxon>
        <taxon>Pterygota</taxon>
        <taxon>Neoptera</taxon>
        <taxon>Endopterygota</taxon>
        <taxon>Coleoptera</taxon>
        <taxon>Polyphaga</taxon>
        <taxon>Cucujiformia</taxon>
        <taxon>Tenebrionidae</taxon>
        <taxon>Zophobas</taxon>
    </lineage>
</organism>
<evidence type="ECO:0000256" key="2">
    <source>
        <dbReference type="ARBA" id="ARBA00022475"/>
    </source>
</evidence>
<feature type="transmembrane region" description="Helical" evidence="10">
    <location>
        <begin position="299"/>
        <end position="321"/>
    </location>
</feature>
<evidence type="ECO:0000256" key="7">
    <source>
        <dbReference type="ARBA" id="ARBA00023136"/>
    </source>
</evidence>
<evidence type="ECO:0000256" key="9">
    <source>
        <dbReference type="ARBA" id="ARBA00023224"/>
    </source>
</evidence>
<keyword evidence="6 10" id="KW-1133">Transmembrane helix</keyword>
<comment type="caution">
    <text evidence="11">The sequence shown here is derived from an EMBL/GenBank/DDBJ whole genome shotgun (WGS) entry which is preliminary data.</text>
</comment>
<feature type="transmembrane region" description="Helical" evidence="10">
    <location>
        <begin position="267"/>
        <end position="287"/>
    </location>
</feature>
<feature type="transmembrane region" description="Helical" evidence="10">
    <location>
        <begin position="169"/>
        <end position="191"/>
    </location>
</feature>
<evidence type="ECO:0000256" key="6">
    <source>
        <dbReference type="ARBA" id="ARBA00022989"/>
    </source>
</evidence>
<evidence type="ECO:0000256" key="8">
    <source>
        <dbReference type="ARBA" id="ARBA00023170"/>
    </source>
</evidence>
<dbReference type="AlphaFoldDB" id="A0AA38IHF5"/>
<keyword evidence="2" id="KW-1003">Cell membrane</keyword>
<dbReference type="GO" id="GO:0005886">
    <property type="term" value="C:plasma membrane"/>
    <property type="evidence" value="ECO:0007669"/>
    <property type="project" value="UniProtKB-SubCell"/>
</dbReference>
<comment type="similarity">
    <text evidence="10">Belongs to the insect chemoreceptor superfamily. Heteromeric odorant receptor channel (TC 1.A.69) family.</text>
</comment>
<evidence type="ECO:0000256" key="1">
    <source>
        <dbReference type="ARBA" id="ARBA00004651"/>
    </source>
</evidence>
<dbReference type="PANTHER" id="PTHR21137">
    <property type="entry name" value="ODORANT RECEPTOR"/>
    <property type="match status" value="1"/>
</dbReference>
<dbReference type="GO" id="GO:0005549">
    <property type="term" value="F:odorant binding"/>
    <property type="evidence" value="ECO:0007669"/>
    <property type="project" value="InterPro"/>
</dbReference>
<sequence length="393" mass="45221">MQSLAKSSFRANLTAMQILGFYPPKNYKKCYKIYSYCVYVIFTILIPLLAAMNLLVGQEIDLGQISDNAFLVCQTGCFIVKFLPFVKNDDLVKKSIYMLEAPIFNIATTNDQREIILECVSTCRRNCRLFLTFCLITLINWAIIPFFIPGKHLPIEIWLPFNYKTDQKLYILSFLYAVAGVGNGALSSGVIDPLLAGLTSHATSQIRLLKNNLEFLEEYAEKEIQTICVNNIEKELRKFQLIYEKIKLCVRHHDAILDFVDTFENTYSLAIFFQFAASVVVICISCLRLSMVEPFTFTFFAMILFLCTMLAEVFLYCYYGTILFEENNTLISSIYMGKWYNYDVKSQRALITLMERSKRPLIITAGQILDLSLETFTTILRRAYSLLAVLKNY</sequence>
<keyword evidence="4 10" id="KW-0812">Transmembrane</keyword>
<accession>A0AA38IHF5</accession>
<comment type="caution">
    <text evidence="10">Lacks conserved residue(s) required for the propagation of feature annotation.</text>
</comment>
<keyword evidence="8 10" id="KW-0675">Receptor</keyword>
<evidence type="ECO:0000256" key="10">
    <source>
        <dbReference type="RuleBase" id="RU351113"/>
    </source>
</evidence>
<keyword evidence="9 10" id="KW-0807">Transducer</keyword>
<proteinExistence type="inferred from homology"/>
<protein>
    <recommendedName>
        <fullName evidence="10">Odorant receptor</fullName>
    </recommendedName>
</protein>
<evidence type="ECO:0000256" key="3">
    <source>
        <dbReference type="ARBA" id="ARBA00022606"/>
    </source>
</evidence>
<dbReference type="GO" id="GO:0007165">
    <property type="term" value="P:signal transduction"/>
    <property type="evidence" value="ECO:0007669"/>
    <property type="project" value="UniProtKB-KW"/>
</dbReference>
<keyword evidence="3 10" id="KW-0716">Sensory transduction</keyword>
<dbReference type="EMBL" id="JALNTZ010000004">
    <property type="protein sequence ID" value="KAJ3656610.1"/>
    <property type="molecule type" value="Genomic_DNA"/>
</dbReference>
<name>A0AA38IHF5_9CUCU</name>
<feature type="transmembrane region" description="Helical" evidence="10">
    <location>
        <begin position="129"/>
        <end position="148"/>
    </location>
</feature>
<dbReference type="PANTHER" id="PTHR21137:SF35">
    <property type="entry name" value="ODORANT RECEPTOR 19A-RELATED"/>
    <property type="match status" value="1"/>
</dbReference>
<reference evidence="11" key="1">
    <citation type="journal article" date="2023" name="G3 (Bethesda)">
        <title>Whole genome assemblies of Zophobas morio and Tenebrio molitor.</title>
        <authorList>
            <person name="Kaur S."/>
            <person name="Stinson S.A."/>
            <person name="diCenzo G.C."/>
        </authorList>
    </citation>
    <scope>NUCLEOTIDE SEQUENCE</scope>
    <source>
        <strain evidence="11">QUZm001</strain>
    </source>
</reference>
<dbReference type="GO" id="GO:0004984">
    <property type="term" value="F:olfactory receptor activity"/>
    <property type="evidence" value="ECO:0007669"/>
    <property type="project" value="InterPro"/>
</dbReference>
<keyword evidence="5 10" id="KW-0552">Olfaction</keyword>